<gene>
    <name evidence="3" type="ORF">F0M18_08110</name>
</gene>
<comment type="caution">
    <text evidence="3">The sequence shown here is derived from an EMBL/GenBank/DDBJ whole genome shotgun (WGS) entry which is preliminary data.</text>
</comment>
<name>A0A5B0X385_9GAMM</name>
<dbReference type="InterPro" id="IPR000873">
    <property type="entry name" value="AMP-dep_synth/lig_dom"/>
</dbReference>
<dbReference type="PROSITE" id="PS00455">
    <property type="entry name" value="AMP_BINDING"/>
    <property type="match status" value="1"/>
</dbReference>
<keyword evidence="4" id="KW-1185">Reference proteome</keyword>
<evidence type="ECO:0000259" key="2">
    <source>
        <dbReference type="Pfam" id="PF13193"/>
    </source>
</evidence>
<accession>A0A5B0X385</accession>
<protein>
    <submittedName>
        <fullName evidence="3">Long-chain fatty acid--CoA ligase</fullName>
    </submittedName>
</protein>
<dbReference type="InterPro" id="IPR042099">
    <property type="entry name" value="ANL_N_sf"/>
</dbReference>
<organism evidence="3 4">
    <name type="scientific">Pseudohalioglobus sediminis</name>
    <dbReference type="NCBI Taxonomy" id="2606449"/>
    <lineage>
        <taxon>Bacteria</taxon>
        <taxon>Pseudomonadati</taxon>
        <taxon>Pseudomonadota</taxon>
        <taxon>Gammaproteobacteria</taxon>
        <taxon>Cellvibrionales</taxon>
        <taxon>Halieaceae</taxon>
        <taxon>Pseudohalioglobus</taxon>
    </lineage>
</organism>
<dbReference type="GO" id="GO:0031956">
    <property type="term" value="F:medium-chain fatty acid-CoA ligase activity"/>
    <property type="evidence" value="ECO:0007669"/>
    <property type="project" value="TreeGrafter"/>
</dbReference>
<dbReference type="Gene3D" id="3.30.300.30">
    <property type="match status" value="1"/>
</dbReference>
<evidence type="ECO:0000313" key="4">
    <source>
        <dbReference type="Proteomes" id="UP000323708"/>
    </source>
</evidence>
<dbReference type="Pfam" id="PF13193">
    <property type="entry name" value="AMP-binding_C"/>
    <property type="match status" value="1"/>
</dbReference>
<dbReference type="Gene3D" id="3.40.50.12780">
    <property type="entry name" value="N-terminal domain of ligase-like"/>
    <property type="match status" value="1"/>
</dbReference>
<dbReference type="SUPFAM" id="SSF56801">
    <property type="entry name" value="Acetyl-CoA synthetase-like"/>
    <property type="match status" value="1"/>
</dbReference>
<dbReference type="InterPro" id="IPR045851">
    <property type="entry name" value="AMP-bd_C_sf"/>
</dbReference>
<evidence type="ECO:0000259" key="1">
    <source>
        <dbReference type="Pfam" id="PF00501"/>
    </source>
</evidence>
<dbReference type="CDD" id="cd04433">
    <property type="entry name" value="AFD_class_I"/>
    <property type="match status" value="1"/>
</dbReference>
<proteinExistence type="predicted"/>
<dbReference type="InterPro" id="IPR020845">
    <property type="entry name" value="AMP-binding_CS"/>
</dbReference>
<dbReference type="EMBL" id="VTUX01000003">
    <property type="protein sequence ID" value="KAA1192619.1"/>
    <property type="molecule type" value="Genomic_DNA"/>
</dbReference>
<dbReference type="GO" id="GO:0006631">
    <property type="term" value="P:fatty acid metabolic process"/>
    <property type="evidence" value="ECO:0007669"/>
    <property type="project" value="TreeGrafter"/>
</dbReference>
<dbReference type="PANTHER" id="PTHR43201">
    <property type="entry name" value="ACYL-COA SYNTHETASE"/>
    <property type="match status" value="1"/>
</dbReference>
<evidence type="ECO:0000313" key="3">
    <source>
        <dbReference type="EMBL" id="KAA1192619.1"/>
    </source>
</evidence>
<dbReference type="AlphaFoldDB" id="A0A5B0X385"/>
<feature type="domain" description="AMP-dependent synthetase/ligase" evidence="1">
    <location>
        <begin position="14"/>
        <end position="373"/>
    </location>
</feature>
<dbReference type="InterPro" id="IPR025110">
    <property type="entry name" value="AMP-bd_C"/>
</dbReference>
<dbReference type="RefSeq" id="WP_149610902.1">
    <property type="nucleotide sequence ID" value="NZ_VTUX01000003.1"/>
</dbReference>
<sequence length="502" mass="54295">MSELTFGQIMRRNCEIDAQAGAMEFQGQWYDWAFLAETIDGLAGIFQAFHVPEGAEIAVVCRNRPHQVAAFCAVICSDRCVAPVNPFASAEKIVADLRDLDAAVLIASATEWESPVLQAYAEKNKILGISLDETRSTEHLATLPYCKSVDEVTSARLNPGVAVLIQSSGTTGKPKRIPMYAAKLSAAYSNIPVGMTSDGGAKIKGKPALITQPLVHIGGLFWVVHSLLEARPISLLDKFNVEHWAQAVEQYQIRVCSLVPAMINMVLESDLPADKISSLICVRSGTAPLSVEAQQAFEQRFGVPILPTYGATEFSGAVCGWTLESKNEFGDQKAGSVGRAYEGVDLRIVDQESGQVLAEGETGILQVRSVQMAEEHEWVSTTDLASIDADGFVWLSGRADAAINRGGFKIIPTEVAAILERHAQVKEASVVAVNDARLGQVPVAAVELVEGTKGVSEESLKSWSKENMTSYFVPVRFAIVDALPRTPSMKVSQGDVRRLFEN</sequence>
<dbReference type="Pfam" id="PF00501">
    <property type="entry name" value="AMP-binding"/>
    <property type="match status" value="1"/>
</dbReference>
<dbReference type="PANTHER" id="PTHR43201:SF32">
    <property type="entry name" value="2-SUCCINYLBENZOATE--COA LIGASE, CHLOROPLASTIC_PEROXISOMAL"/>
    <property type="match status" value="1"/>
</dbReference>
<reference evidence="3 4" key="1">
    <citation type="submission" date="2019-09" db="EMBL/GenBank/DDBJ databases">
        <authorList>
            <person name="Chen X.-Y."/>
        </authorList>
    </citation>
    <scope>NUCLEOTIDE SEQUENCE [LARGE SCALE GENOMIC DNA]</scope>
    <source>
        <strain evidence="3 4">NY5</strain>
    </source>
</reference>
<feature type="domain" description="AMP-binding enzyme C-terminal" evidence="2">
    <location>
        <begin position="414"/>
        <end position="490"/>
    </location>
</feature>
<dbReference type="Proteomes" id="UP000323708">
    <property type="component" value="Unassembled WGS sequence"/>
</dbReference>
<keyword evidence="3" id="KW-0436">Ligase</keyword>